<protein>
    <submittedName>
        <fullName evidence="2">Putative sugar phosphate/phosphate translocator isoform X2</fullName>
    </submittedName>
</protein>
<organism evidence="2 3">
    <name type="scientific">Cinnamomum micranthum f. kanehirae</name>
    <dbReference type="NCBI Taxonomy" id="337451"/>
    <lineage>
        <taxon>Eukaryota</taxon>
        <taxon>Viridiplantae</taxon>
        <taxon>Streptophyta</taxon>
        <taxon>Embryophyta</taxon>
        <taxon>Tracheophyta</taxon>
        <taxon>Spermatophyta</taxon>
        <taxon>Magnoliopsida</taxon>
        <taxon>Magnoliidae</taxon>
        <taxon>Laurales</taxon>
        <taxon>Lauraceae</taxon>
        <taxon>Cinnamomum</taxon>
    </lineage>
</organism>
<dbReference type="AlphaFoldDB" id="A0A443NTD9"/>
<keyword evidence="1" id="KW-0812">Transmembrane</keyword>
<evidence type="ECO:0000313" key="2">
    <source>
        <dbReference type="EMBL" id="RWR81785.1"/>
    </source>
</evidence>
<feature type="transmembrane region" description="Helical" evidence="1">
    <location>
        <begin position="178"/>
        <end position="195"/>
    </location>
</feature>
<gene>
    <name evidence="2" type="ORF">CKAN_01048000</name>
</gene>
<dbReference type="OrthoDB" id="10261634at2759"/>
<dbReference type="EMBL" id="QPKB01000004">
    <property type="protein sequence ID" value="RWR81785.1"/>
    <property type="molecule type" value="Genomic_DNA"/>
</dbReference>
<sequence>MTACSLLSYVAIMWMKMVPMQKLRSRMQFLKMAAPWVVFCISVGDDEFHESPFLHGTNISRYYFLQLFGGRKVWWASYWLLQEKISKSSGTCSSIQLLTVYFINLANFLVTKPHQSIDPPGMFQIWLFVLGNAKGVLAAVLSICIFKNQITVKGFLGHVLTVIGQFFTMKLKGDMRDLVTLASAGLFLVFGYEGGNSF</sequence>
<evidence type="ECO:0000313" key="3">
    <source>
        <dbReference type="Proteomes" id="UP000283530"/>
    </source>
</evidence>
<proteinExistence type="predicted"/>
<dbReference type="Proteomes" id="UP000283530">
    <property type="component" value="Unassembled WGS sequence"/>
</dbReference>
<keyword evidence="1" id="KW-0472">Membrane</keyword>
<feature type="transmembrane region" description="Helical" evidence="1">
    <location>
        <begin position="123"/>
        <end position="146"/>
    </location>
</feature>
<keyword evidence="3" id="KW-1185">Reference proteome</keyword>
<evidence type="ECO:0000256" key="1">
    <source>
        <dbReference type="SAM" id="Phobius"/>
    </source>
</evidence>
<keyword evidence="1" id="KW-1133">Transmembrane helix</keyword>
<comment type="caution">
    <text evidence="2">The sequence shown here is derived from an EMBL/GenBank/DDBJ whole genome shotgun (WGS) entry which is preliminary data.</text>
</comment>
<reference evidence="2 3" key="1">
    <citation type="journal article" date="2019" name="Nat. Plants">
        <title>Stout camphor tree genome fills gaps in understanding of flowering plant genome evolution.</title>
        <authorList>
            <person name="Chaw S.M."/>
            <person name="Liu Y.C."/>
            <person name="Wu Y.W."/>
            <person name="Wang H.Y."/>
            <person name="Lin C.I."/>
            <person name="Wu C.S."/>
            <person name="Ke H.M."/>
            <person name="Chang L.Y."/>
            <person name="Hsu C.Y."/>
            <person name="Yang H.T."/>
            <person name="Sudianto E."/>
            <person name="Hsu M.H."/>
            <person name="Wu K.P."/>
            <person name="Wang L.N."/>
            <person name="Leebens-Mack J.H."/>
            <person name="Tsai I.J."/>
        </authorList>
    </citation>
    <scope>NUCLEOTIDE SEQUENCE [LARGE SCALE GENOMIC DNA]</scope>
    <source>
        <strain evidence="3">cv. Chaw 1501</strain>
        <tissue evidence="2">Young leaves</tissue>
    </source>
</reference>
<name>A0A443NTD9_9MAGN</name>
<accession>A0A443NTD9</accession>